<reference evidence="2" key="1">
    <citation type="submission" date="2016-10" db="EMBL/GenBank/DDBJ databases">
        <authorList>
            <person name="Varghese N."/>
            <person name="Submissions S."/>
        </authorList>
    </citation>
    <scope>NUCLEOTIDE SEQUENCE [LARGE SCALE GENOMIC DNA]</scope>
    <source>
        <strain evidence="2">DSM 1565</strain>
    </source>
</reference>
<dbReference type="Gene3D" id="3.40.50.300">
    <property type="entry name" value="P-loop containing nucleotide triphosphate hydrolases"/>
    <property type="match status" value="1"/>
</dbReference>
<dbReference type="STRING" id="51670.SAMN04488557_3420"/>
<sequence length="377" mass="43265">MSKQVFLHIGGEKTGTSTLQSFLTRNASRLKRSGFYYPCEASNICFASMAHLPVAACLIDEKVEFVSEKSQRTLPFVLRVLTRVVAATEGAVVLSCEHFSSRLMQKRQLVALRNALPADEIKVVYYIREPSELALAAWSTGIRYGGRHSFNVNDVTPESRYYNHLETLKLWGSVFGEPNLIVREYNRALLKNGDIRKDFCALLGIKSEDMRFDEDENQSFDVQRLEALRYINGALPAFHEGEAEWRRAQNIRRLVSTYIPESGTLKALMSEGERTLIKSRFSDINQEISERYFAGQLSRDWFPDCSEREERTDLQHRSQVDLASVLRETVIRLAEANGDYARPKVKTKLRKLLKQIRQSLFESVFRPMPSAIRRRSP</sequence>
<gene>
    <name evidence="1" type="ORF">SAMN04488557_3420</name>
</gene>
<accession>A0A1I7NTI8</accession>
<evidence type="ECO:0000313" key="1">
    <source>
        <dbReference type="EMBL" id="SFV37953.1"/>
    </source>
</evidence>
<dbReference type="OrthoDB" id="5148558at2"/>
<dbReference type="AlphaFoldDB" id="A0A1I7NTI8"/>
<keyword evidence="2" id="KW-1185">Reference proteome</keyword>
<protein>
    <recommendedName>
        <fullName evidence="3">Sulfotransferase family protein</fullName>
    </recommendedName>
</protein>
<evidence type="ECO:0000313" key="2">
    <source>
        <dbReference type="Proteomes" id="UP000199423"/>
    </source>
</evidence>
<dbReference type="Proteomes" id="UP000199423">
    <property type="component" value="Unassembled WGS sequence"/>
</dbReference>
<dbReference type="SUPFAM" id="SSF52540">
    <property type="entry name" value="P-loop containing nucleoside triphosphate hydrolases"/>
    <property type="match status" value="1"/>
</dbReference>
<evidence type="ECO:0008006" key="3">
    <source>
        <dbReference type="Google" id="ProtNLM"/>
    </source>
</evidence>
<proteinExistence type="predicted"/>
<name>A0A1I7NTI8_9HYPH</name>
<organism evidence="1 2">
    <name type="scientific">Hyphomicrobium facile</name>
    <dbReference type="NCBI Taxonomy" id="51670"/>
    <lineage>
        <taxon>Bacteria</taxon>
        <taxon>Pseudomonadati</taxon>
        <taxon>Pseudomonadota</taxon>
        <taxon>Alphaproteobacteria</taxon>
        <taxon>Hyphomicrobiales</taxon>
        <taxon>Hyphomicrobiaceae</taxon>
        <taxon>Hyphomicrobium</taxon>
    </lineage>
</organism>
<dbReference type="RefSeq" id="WP_092868888.1">
    <property type="nucleotide sequence ID" value="NZ_FPCH01000003.1"/>
</dbReference>
<dbReference type="InterPro" id="IPR027417">
    <property type="entry name" value="P-loop_NTPase"/>
</dbReference>
<dbReference type="EMBL" id="FPCH01000003">
    <property type="protein sequence ID" value="SFV37953.1"/>
    <property type="molecule type" value="Genomic_DNA"/>
</dbReference>